<proteinExistence type="predicted"/>
<reference evidence="3" key="1">
    <citation type="journal article" date="2019" name="Int. J. Syst. Evol. Microbiol.">
        <title>The Global Catalogue of Microorganisms (GCM) 10K type strain sequencing project: providing services to taxonomists for standard genome sequencing and annotation.</title>
        <authorList>
            <consortium name="The Broad Institute Genomics Platform"/>
            <consortium name="The Broad Institute Genome Sequencing Center for Infectious Disease"/>
            <person name="Wu L."/>
            <person name="Ma J."/>
        </authorList>
    </citation>
    <scope>NUCLEOTIDE SEQUENCE [LARGE SCALE GENOMIC DNA]</scope>
    <source>
        <strain evidence="3">JCM 31037</strain>
    </source>
</reference>
<dbReference type="PIRSF" id="PIRSF016702">
    <property type="entry name" value="DNA_bp_PD1"/>
    <property type="match status" value="1"/>
</dbReference>
<comment type="caution">
    <text evidence="2">The sequence shown here is derived from an EMBL/GenBank/DDBJ whole genome shotgun (WGS) entry which is preliminary data.</text>
</comment>
<name>A0ABW3Y510_9ACTN</name>
<evidence type="ECO:0000313" key="2">
    <source>
        <dbReference type="EMBL" id="MFD1319492.1"/>
    </source>
</evidence>
<dbReference type="PROSITE" id="PS51742">
    <property type="entry name" value="PPC"/>
    <property type="match status" value="1"/>
</dbReference>
<dbReference type="PANTHER" id="PTHR34988">
    <property type="entry name" value="PROTEIN, PUTATIVE-RELATED"/>
    <property type="match status" value="1"/>
</dbReference>
<sequence>MRVRELTDQRSRVLVIVCDQGEEAVRAVNEAIRQYRVGAAQVTGVGGFRAGELGYFDRTSRTYLPIPVDEQVEVLSLVGDVAQRDGTPELHAHVVCGRRDGSTVGGHLLRGEVFPTLEIIVTEVVPALARRFDADIGLALLDPGSAD</sequence>
<feature type="domain" description="PPC" evidence="1">
    <location>
        <begin position="6"/>
        <end position="144"/>
    </location>
</feature>
<dbReference type="InterPro" id="IPR025707">
    <property type="entry name" value="DNA_bp_PD1"/>
</dbReference>
<dbReference type="GO" id="GO:0003677">
    <property type="term" value="F:DNA binding"/>
    <property type="evidence" value="ECO:0007669"/>
    <property type="project" value="UniProtKB-KW"/>
</dbReference>
<dbReference type="SUPFAM" id="SSF117856">
    <property type="entry name" value="AF0104/ALDC/Ptd012-like"/>
    <property type="match status" value="1"/>
</dbReference>
<protein>
    <submittedName>
        <fullName evidence="2">PPC domain-containing DNA-binding protein</fullName>
    </submittedName>
</protein>
<dbReference type="Proteomes" id="UP001597260">
    <property type="component" value="Unassembled WGS sequence"/>
</dbReference>
<keyword evidence="2" id="KW-0238">DNA-binding</keyword>
<dbReference type="CDD" id="cd11378">
    <property type="entry name" value="DUF296"/>
    <property type="match status" value="1"/>
</dbReference>
<dbReference type="PANTHER" id="PTHR34988:SF1">
    <property type="entry name" value="DNA-BINDING PROTEIN"/>
    <property type="match status" value="1"/>
</dbReference>
<dbReference type="Gene3D" id="3.30.1330.80">
    <property type="entry name" value="Hypothetical protein, similar to alpha- acetolactate decarboxylase, domain 2"/>
    <property type="match status" value="1"/>
</dbReference>
<dbReference type="RefSeq" id="WP_377565344.1">
    <property type="nucleotide sequence ID" value="NZ_JBHTMP010000001.1"/>
</dbReference>
<evidence type="ECO:0000259" key="1">
    <source>
        <dbReference type="PROSITE" id="PS51742"/>
    </source>
</evidence>
<accession>A0ABW3Y510</accession>
<keyword evidence="3" id="KW-1185">Reference proteome</keyword>
<dbReference type="Pfam" id="PF03479">
    <property type="entry name" value="PCC"/>
    <property type="match status" value="1"/>
</dbReference>
<dbReference type="InterPro" id="IPR005175">
    <property type="entry name" value="PPC_dom"/>
</dbReference>
<dbReference type="EMBL" id="JBHTMP010000001">
    <property type="protein sequence ID" value="MFD1319492.1"/>
    <property type="molecule type" value="Genomic_DNA"/>
</dbReference>
<organism evidence="2 3">
    <name type="scientific">Micromonospora sonneratiae</name>
    <dbReference type="NCBI Taxonomy" id="1184706"/>
    <lineage>
        <taxon>Bacteria</taxon>
        <taxon>Bacillati</taxon>
        <taxon>Actinomycetota</taxon>
        <taxon>Actinomycetes</taxon>
        <taxon>Micromonosporales</taxon>
        <taxon>Micromonosporaceae</taxon>
        <taxon>Micromonospora</taxon>
    </lineage>
</organism>
<gene>
    <name evidence="2" type="ORF">ACFQ4H_00025</name>
</gene>
<evidence type="ECO:0000313" key="3">
    <source>
        <dbReference type="Proteomes" id="UP001597260"/>
    </source>
</evidence>